<sequence length="114" mass="12668">MACKVRKPPNQEEDQTNNQLKSTAKPQHCFPTPPPSGLIKPKKSTTYVFTPTSDIVNFPKVGYSQTININNRTNNMWKVIHITCLGVLLCNQDECEYAGPPPTGPGKLQELLSQ</sequence>
<reference evidence="2" key="1">
    <citation type="submission" date="2009-11" db="EMBL/GenBank/DDBJ databases">
        <authorList>
            <consortium name="The Broad Institute Genome Sequencing Platform"/>
            <person name="Ward D."/>
            <person name="Feldgarden M."/>
            <person name="Earl A."/>
            <person name="Young S.K."/>
            <person name="Zeng Q."/>
            <person name="Koehrsen M."/>
            <person name="Alvarado L."/>
            <person name="Berlin A."/>
            <person name="Bochicchio J."/>
            <person name="Borenstein D."/>
            <person name="Chapman S.B."/>
            <person name="Chen Z."/>
            <person name="Engels R."/>
            <person name="Freedman E."/>
            <person name="Gellesch M."/>
            <person name="Goldberg J."/>
            <person name="Griggs A."/>
            <person name="Gujja S."/>
            <person name="Heilman E."/>
            <person name="Heiman D."/>
            <person name="Hepburn T."/>
            <person name="Howarth C."/>
            <person name="Jen D."/>
            <person name="Larson L."/>
            <person name="Lewis B."/>
            <person name="Mehta T."/>
            <person name="Park D."/>
            <person name="Pearson M."/>
            <person name="Roberts A."/>
            <person name="Saif S."/>
            <person name="Shea T."/>
            <person name="Shenoy N."/>
            <person name="Sisk P."/>
            <person name="Stolte C."/>
            <person name="Sykes S."/>
            <person name="Thomson T."/>
            <person name="Walk T."/>
            <person name="White J."/>
            <person name="Yandava C."/>
            <person name="Izard J."/>
            <person name="Baranova O.V."/>
            <person name="Blanton J.M."/>
            <person name="Tanner A.C."/>
            <person name="Dewhirst F.E."/>
            <person name="Haas B."/>
            <person name="Nusbaum C."/>
            <person name="Birren B."/>
        </authorList>
    </citation>
    <scope>NUCLEOTIDE SEQUENCE [LARGE SCALE GENOMIC DNA]</scope>
    <source>
        <strain evidence="2">1-1 BBBD Race 1</strain>
    </source>
</reference>
<keyword evidence="4" id="KW-1185">Reference proteome</keyword>
<name>A0A0C4EVW6_PUCT1</name>
<dbReference type="OrthoDB" id="2506592at2759"/>
<evidence type="ECO:0000256" key="1">
    <source>
        <dbReference type="SAM" id="MobiDB-lite"/>
    </source>
</evidence>
<organism evidence="2">
    <name type="scientific">Puccinia triticina (isolate 1-1 / race 1 (BBBD))</name>
    <name type="common">Brown leaf rust fungus</name>
    <dbReference type="NCBI Taxonomy" id="630390"/>
    <lineage>
        <taxon>Eukaryota</taxon>
        <taxon>Fungi</taxon>
        <taxon>Dikarya</taxon>
        <taxon>Basidiomycota</taxon>
        <taxon>Pucciniomycotina</taxon>
        <taxon>Pucciniomycetes</taxon>
        <taxon>Pucciniales</taxon>
        <taxon>Pucciniaceae</taxon>
        <taxon>Puccinia</taxon>
    </lineage>
</organism>
<evidence type="ECO:0000313" key="2">
    <source>
        <dbReference type="EMBL" id="OAV92786.1"/>
    </source>
</evidence>
<evidence type="ECO:0000313" key="4">
    <source>
        <dbReference type="Proteomes" id="UP000005240"/>
    </source>
</evidence>
<dbReference type="VEuPathDB" id="FungiDB:PTTG_04952"/>
<reference evidence="3" key="4">
    <citation type="submission" date="2025-05" db="UniProtKB">
        <authorList>
            <consortium name="EnsemblFungi"/>
        </authorList>
    </citation>
    <scope>IDENTIFICATION</scope>
    <source>
        <strain evidence="3">isolate 1-1 / race 1 (BBBD)</strain>
    </source>
</reference>
<dbReference type="AlphaFoldDB" id="A0A0C4EVW6"/>
<dbReference type="EMBL" id="ADAS02000059">
    <property type="protein sequence ID" value="OAV92786.1"/>
    <property type="molecule type" value="Genomic_DNA"/>
</dbReference>
<dbReference type="Proteomes" id="UP000005240">
    <property type="component" value="Unassembled WGS sequence"/>
</dbReference>
<feature type="region of interest" description="Disordered" evidence="1">
    <location>
        <begin position="1"/>
        <end position="41"/>
    </location>
</feature>
<reference evidence="3 4" key="3">
    <citation type="journal article" date="2017" name="G3 (Bethesda)">
        <title>Comparative analysis highlights variable genome content of wheat rusts and divergence of the mating loci.</title>
        <authorList>
            <person name="Cuomo C.A."/>
            <person name="Bakkeren G."/>
            <person name="Khalil H.B."/>
            <person name="Panwar V."/>
            <person name="Joly D."/>
            <person name="Linning R."/>
            <person name="Sakthikumar S."/>
            <person name="Song X."/>
            <person name="Adiconis X."/>
            <person name="Fan L."/>
            <person name="Goldberg J.M."/>
            <person name="Levin J.Z."/>
            <person name="Young S."/>
            <person name="Zeng Q."/>
            <person name="Anikster Y."/>
            <person name="Bruce M."/>
            <person name="Wang M."/>
            <person name="Yin C."/>
            <person name="McCallum B."/>
            <person name="Szabo L.J."/>
            <person name="Hulbert S."/>
            <person name="Chen X."/>
            <person name="Fellers J.P."/>
        </authorList>
    </citation>
    <scope>NUCLEOTIDE SEQUENCE</scope>
    <source>
        <strain evidence="4">Isolate 1-1 / race 1 (BBBD)</strain>
        <strain evidence="3">isolate 1-1 / race 1 (BBBD)</strain>
    </source>
</reference>
<reference evidence="2" key="2">
    <citation type="submission" date="2016-05" db="EMBL/GenBank/DDBJ databases">
        <title>Comparative analysis highlights variable genome content of wheat rusts and divergence of the mating loci.</title>
        <authorList>
            <person name="Cuomo C.A."/>
            <person name="Bakkeren G."/>
            <person name="Szabo L."/>
            <person name="Khalil H."/>
            <person name="Joly D."/>
            <person name="Goldberg J."/>
            <person name="Young S."/>
            <person name="Zeng Q."/>
            <person name="Fellers J."/>
        </authorList>
    </citation>
    <scope>NUCLEOTIDE SEQUENCE [LARGE SCALE GENOMIC DNA]</scope>
    <source>
        <strain evidence="2">1-1 BBBD Race 1</strain>
    </source>
</reference>
<dbReference type="EnsemblFungi" id="PTTG_04952-t43_1">
    <property type="protein sequence ID" value="PTTG_04952-t43_1-p1"/>
    <property type="gene ID" value="PTTG_04952"/>
</dbReference>
<accession>A0A0C4EVW6</accession>
<feature type="compositionally biased region" description="Polar residues" evidence="1">
    <location>
        <begin position="16"/>
        <end position="25"/>
    </location>
</feature>
<evidence type="ECO:0000313" key="3">
    <source>
        <dbReference type="EnsemblFungi" id="PTTG_04952-t43_1-p1"/>
    </source>
</evidence>
<gene>
    <name evidence="2" type="ORF">PTTG_04952</name>
</gene>
<protein>
    <submittedName>
        <fullName evidence="2 3">Uncharacterized protein</fullName>
    </submittedName>
</protein>
<proteinExistence type="predicted"/>